<comment type="caution">
    <text evidence="1">The sequence shown here is derived from an EMBL/GenBank/DDBJ whole genome shotgun (WGS) entry which is preliminary data.</text>
</comment>
<evidence type="ECO:0000313" key="2">
    <source>
        <dbReference type="Proteomes" id="UP000863577"/>
    </source>
</evidence>
<dbReference type="RefSeq" id="WP_062725946.1">
    <property type="nucleotide sequence ID" value="NZ_CP117814.1"/>
</dbReference>
<dbReference type="Proteomes" id="UP000863577">
    <property type="component" value="Unassembled WGS sequence"/>
</dbReference>
<dbReference type="EMBL" id="DACWOD010000004">
    <property type="protein sequence ID" value="HAU2396094.1"/>
    <property type="molecule type" value="Genomic_DNA"/>
</dbReference>
<sequence>MTKTLKYLMHELKGKTLLVSVGDEKFNVDLNDFDSYSHEGMTFIKVTASGKTRYINQAKIKYFEIA</sequence>
<gene>
    <name evidence="1" type="ORF">JBK99_07075</name>
</gene>
<reference evidence="1" key="2">
    <citation type="submission" date="2019-09" db="EMBL/GenBank/DDBJ databases">
        <authorList>
            <consortium name="NCBI Pathogen Detection Project"/>
        </authorList>
    </citation>
    <scope>NUCLEOTIDE SEQUENCE</scope>
    <source>
        <strain evidence="1">CL18-200174</strain>
    </source>
</reference>
<name>A0AAN5Q3D4_LEGPN</name>
<proteinExistence type="predicted"/>
<evidence type="ECO:0000313" key="1">
    <source>
        <dbReference type="EMBL" id="HAU2396094.1"/>
    </source>
</evidence>
<accession>A0AAN5Q3D4</accession>
<organism evidence="1 2">
    <name type="scientific">Legionella pneumophila</name>
    <dbReference type="NCBI Taxonomy" id="446"/>
    <lineage>
        <taxon>Bacteria</taxon>
        <taxon>Pseudomonadati</taxon>
        <taxon>Pseudomonadota</taxon>
        <taxon>Gammaproteobacteria</taxon>
        <taxon>Legionellales</taxon>
        <taxon>Legionellaceae</taxon>
        <taxon>Legionella</taxon>
    </lineage>
</organism>
<dbReference type="AlphaFoldDB" id="A0AAN5Q3D4"/>
<protein>
    <submittedName>
        <fullName evidence="1">Uncharacterized protein</fullName>
    </submittedName>
</protein>
<reference evidence="1" key="1">
    <citation type="journal article" date="2018" name="Genome Biol.">
        <title>SKESA: strategic k-mer extension for scrupulous assemblies.</title>
        <authorList>
            <person name="Souvorov A."/>
            <person name="Agarwala R."/>
            <person name="Lipman D.J."/>
        </authorList>
    </citation>
    <scope>NUCLEOTIDE SEQUENCE</scope>
    <source>
        <strain evidence="1">CL18-200174</strain>
    </source>
</reference>